<dbReference type="Proteomes" id="UP000192418">
    <property type="component" value="Unassembled WGS sequence"/>
</dbReference>
<feature type="binding site" evidence="9">
    <location>
        <position position="12"/>
    </location>
    <ligand>
        <name>Mg(2+)</name>
        <dbReference type="ChEBI" id="CHEBI:18420"/>
        <note>catalytic</note>
    </ligand>
</feature>
<evidence type="ECO:0000256" key="1">
    <source>
        <dbReference type="ARBA" id="ARBA00001946"/>
    </source>
</evidence>
<comment type="subunit">
    <text evidence="9">Homodimer, forms a heterotetramer with a Cas1 homodimer.</text>
</comment>
<sequence>MARSHPIVVAYDISKNKIRARVRKILREWNLDNQKSVYECRLTLEQAEELFLQLSAEIDTDTDNLIMAWVEMRRKVLTKGMGNNTSVNKKMFYYG</sequence>
<dbReference type="InterPro" id="IPR021127">
    <property type="entry name" value="CRISPR_associated_Cas2"/>
</dbReference>
<dbReference type="Gene3D" id="3.30.70.240">
    <property type="match status" value="1"/>
</dbReference>
<dbReference type="GO" id="GO:0043571">
    <property type="term" value="P:maintenance of CRISPR repeat elements"/>
    <property type="evidence" value="ECO:0007669"/>
    <property type="project" value="UniProtKB-UniRule"/>
</dbReference>
<dbReference type="OrthoDB" id="9798176at2"/>
<keyword evidence="8 9" id="KW-0051">Antiviral defense</keyword>
<comment type="similarity">
    <text evidence="2 9">Belongs to the CRISPR-associated endoribonuclease Cas2 protein family.</text>
</comment>
<keyword evidence="4 9" id="KW-0479">Metal-binding</keyword>
<gene>
    <name evidence="9" type="primary">cas2</name>
    <name evidence="10" type="ORF">SAMN02746065_12646</name>
</gene>
<dbReference type="RefSeq" id="WP_084071373.1">
    <property type="nucleotide sequence ID" value="NZ_FWXY01000026.1"/>
</dbReference>
<evidence type="ECO:0000256" key="3">
    <source>
        <dbReference type="ARBA" id="ARBA00022722"/>
    </source>
</evidence>
<evidence type="ECO:0000313" key="10">
    <source>
        <dbReference type="EMBL" id="SMD05988.1"/>
    </source>
</evidence>
<dbReference type="GO" id="GO:0046872">
    <property type="term" value="F:metal ion binding"/>
    <property type="evidence" value="ECO:0007669"/>
    <property type="project" value="UniProtKB-UniRule"/>
</dbReference>
<organism evidence="10 11">
    <name type="scientific">Desulfocicer vacuolatum DSM 3385</name>
    <dbReference type="NCBI Taxonomy" id="1121400"/>
    <lineage>
        <taxon>Bacteria</taxon>
        <taxon>Pseudomonadati</taxon>
        <taxon>Thermodesulfobacteriota</taxon>
        <taxon>Desulfobacteria</taxon>
        <taxon>Desulfobacterales</taxon>
        <taxon>Desulfobacteraceae</taxon>
        <taxon>Desulfocicer</taxon>
    </lineage>
</organism>
<comment type="function">
    <text evidence="9">CRISPR (clustered regularly interspaced short palindromic repeat), is an adaptive immune system that provides protection against mobile genetic elements (viruses, transposable elements and conjugative plasmids). CRISPR clusters contain sequences complementary to antecedent mobile elements and target invading nucleic acids. CRISPR clusters are transcribed and processed into CRISPR RNA (crRNA). Functions as a ssRNA-specific endoribonuclease. Involved in the integration of spacer DNA into the CRISPR cassette.</text>
</comment>
<keyword evidence="11" id="KW-1185">Reference proteome</keyword>
<dbReference type="EMBL" id="FWXY01000026">
    <property type="protein sequence ID" value="SMD05988.1"/>
    <property type="molecule type" value="Genomic_DNA"/>
</dbReference>
<name>A0A1W2EAB8_9BACT</name>
<dbReference type="EC" id="3.1.-.-" evidence="9"/>
<keyword evidence="7 9" id="KW-0460">Magnesium</keyword>
<dbReference type="InterPro" id="IPR019199">
    <property type="entry name" value="Virulence_VapD/CRISPR_Cas2"/>
</dbReference>
<keyword evidence="3 9" id="KW-0540">Nuclease</keyword>
<dbReference type="STRING" id="1121400.SAMN02746065_12646"/>
<evidence type="ECO:0000256" key="8">
    <source>
        <dbReference type="ARBA" id="ARBA00023118"/>
    </source>
</evidence>
<evidence type="ECO:0000256" key="9">
    <source>
        <dbReference type="HAMAP-Rule" id="MF_01471"/>
    </source>
</evidence>
<evidence type="ECO:0000256" key="6">
    <source>
        <dbReference type="ARBA" id="ARBA00022801"/>
    </source>
</evidence>
<keyword evidence="5 9" id="KW-0255">Endonuclease</keyword>
<evidence type="ECO:0000313" key="11">
    <source>
        <dbReference type="Proteomes" id="UP000192418"/>
    </source>
</evidence>
<dbReference type="AlphaFoldDB" id="A0A1W2EAB8"/>
<evidence type="ECO:0000256" key="4">
    <source>
        <dbReference type="ARBA" id="ARBA00022723"/>
    </source>
</evidence>
<dbReference type="SUPFAM" id="SSF143430">
    <property type="entry name" value="TTP0101/SSO1404-like"/>
    <property type="match status" value="1"/>
</dbReference>
<dbReference type="GO" id="GO:0051607">
    <property type="term" value="P:defense response to virus"/>
    <property type="evidence" value="ECO:0007669"/>
    <property type="project" value="UniProtKB-UniRule"/>
</dbReference>
<dbReference type="PANTHER" id="PTHR34405:SF3">
    <property type="entry name" value="CRISPR-ASSOCIATED ENDORIBONUCLEASE CAS2 3"/>
    <property type="match status" value="1"/>
</dbReference>
<protein>
    <recommendedName>
        <fullName evidence="9">CRISPR-associated endoribonuclease Cas2</fullName>
        <ecNumber evidence="9">3.1.-.-</ecNumber>
    </recommendedName>
</protein>
<dbReference type="GO" id="GO:0004521">
    <property type="term" value="F:RNA endonuclease activity"/>
    <property type="evidence" value="ECO:0007669"/>
    <property type="project" value="InterPro"/>
</dbReference>
<accession>A0A1W2EAB8</accession>
<reference evidence="10 11" key="1">
    <citation type="submission" date="2017-04" db="EMBL/GenBank/DDBJ databases">
        <authorList>
            <person name="Afonso C.L."/>
            <person name="Miller P.J."/>
            <person name="Scott M.A."/>
            <person name="Spackman E."/>
            <person name="Goraichik I."/>
            <person name="Dimitrov K.M."/>
            <person name="Suarez D.L."/>
            <person name="Swayne D.E."/>
        </authorList>
    </citation>
    <scope>NUCLEOTIDE SEQUENCE [LARGE SCALE GENOMIC DNA]</scope>
    <source>
        <strain evidence="10 11">DSM 3385</strain>
    </source>
</reference>
<dbReference type="PANTHER" id="PTHR34405">
    <property type="entry name" value="CRISPR-ASSOCIATED ENDORIBONUCLEASE CAS2"/>
    <property type="match status" value="1"/>
</dbReference>
<comment type="cofactor">
    <cofactor evidence="1 9">
        <name>Mg(2+)</name>
        <dbReference type="ChEBI" id="CHEBI:18420"/>
    </cofactor>
</comment>
<dbReference type="CDD" id="cd09725">
    <property type="entry name" value="Cas2_I_II_III"/>
    <property type="match status" value="1"/>
</dbReference>
<evidence type="ECO:0000256" key="7">
    <source>
        <dbReference type="ARBA" id="ARBA00022842"/>
    </source>
</evidence>
<evidence type="ECO:0000256" key="5">
    <source>
        <dbReference type="ARBA" id="ARBA00022759"/>
    </source>
</evidence>
<proteinExistence type="inferred from homology"/>
<dbReference type="HAMAP" id="MF_01471">
    <property type="entry name" value="Cas2"/>
    <property type="match status" value="1"/>
</dbReference>
<dbReference type="NCBIfam" id="TIGR01573">
    <property type="entry name" value="cas2"/>
    <property type="match status" value="1"/>
</dbReference>
<dbReference type="GO" id="GO:0016787">
    <property type="term" value="F:hydrolase activity"/>
    <property type="evidence" value="ECO:0007669"/>
    <property type="project" value="UniProtKB-KW"/>
</dbReference>
<dbReference type="Pfam" id="PF09827">
    <property type="entry name" value="CRISPR_Cas2"/>
    <property type="match status" value="1"/>
</dbReference>
<evidence type="ECO:0000256" key="2">
    <source>
        <dbReference type="ARBA" id="ARBA00009959"/>
    </source>
</evidence>
<keyword evidence="6 9" id="KW-0378">Hydrolase</keyword>